<keyword evidence="2" id="KW-1185">Reference proteome</keyword>
<evidence type="ECO:0000313" key="1">
    <source>
        <dbReference type="EMBL" id="TKI65605.1"/>
    </source>
</evidence>
<dbReference type="InterPro" id="IPR019650">
    <property type="entry name" value="DUF2513"/>
</dbReference>
<comment type="caution">
    <text evidence="1">The sequence shown here is derived from an EMBL/GenBank/DDBJ whole genome shotgun (WGS) entry which is preliminary data.</text>
</comment>
<dbReference type="AlphaFoldDB" id="A0A4U2YX12"/>
<proteinExistence type="predicted"/>
<accession>A0A4U2YX12</accession>
<sequence length="119" mass="13651">MKLNHDLIRDLLLAIEEISNGHANFYIETIAQEHLPQYDFEEVEYHNMQLAQAGLIKVANKNSHYVLDLTWDGHQYIASIREQSIWNKTKTVVQPFGVVTLDVIKDVATKFIAKSIGIE</sequence>
<dbReference type="Pfam" id="PF10711">
    <property type="entry name" value="DUF2513"/>
    <property type="match status" value="1"/>
</dbReference>
<dbReference type="Proteomes" id="UP000308744">
    <property type="component" value="Unassembled WGS sequence"/>
</dbReference>
<gene>
    <name evidence="1" type="ORF">FC756_16275</name>
</gene>
<dbReference type="EMBL" id="SZPU01000062">
    <property type="protein sequence ID" value="TKI65605.1"/>
    <property type="molecule type" value="Genomic_DNA"/>
</dbReference>
<evidence type="ECO:0000313" key="2">
    <source>
        <dbReference type="Proteomes" id="UP000308744"/>
    </source>
</evidence>
<reference evidence="1 2" key="1">
    <citation type="submission" date="2019-04" db="EMBL/GenBank/DDBJ databases">
        <title>Lysinibacillus genome sequencing.</title>
        <authorList>
            <person name="Dunlap C."/>
        </authorList>
    </citation>
    <scope>NUCLEOTIDE SEQUENCE [LARGE SCALE GENOMIC DNA]</scope>
    <source>
        <strain evidence="1 2">CCTCC AB 2010389</strain>
    </source>
</reference>
<protein>
    <submittedName>
        <fullName evidence="1">DUF2513 domain-containing protein</fullName>
    </submittedName>
</protein>
<dbReference type="RefSeq" id="WP_107896422.1">
    <property type="nucleotide sequence ID" value="NZ_PYWM01000020.1"/>
</dbReference>
<name>A0A4U2YX12_9BACI</name>
<organism evidence="1 2">
    <name type="scientific">Lysinibacillus mangiferihumi</name>
    <dbReference type="NCBI Taxonomy" id="1130819"/>
    <lineage>
        <taxon>Bacteria</taxon>
        <taxon>Bacillati</taxon>
        <taxon>Bacillota</taxon>
        <taxon>Bacilli</taxon>
        <taxon>Bacillales</taxon>
        <taxon>Bacillaceae</taxon>
        <taxon>Lysinibacillus</taxon>
    </lineage>
</organism>